<dbReference type="NCBIfam" id="TIGR01085">
    <property type="entry name" value="murE"/>
    <property type="match status" value="1"/>
</dbReference>
<evidence type="ECO:0000256" key="6">
    <source>
        <dbReference type="ARBA" id="ARBA00023316"/>
    </source>
</evidence>
<feature type="binding site" evidence="7">
    <location>
        <position position="43"/>
    </location>
    <ligand>
        <name>UDP-N-acetyl-alpha-D-muramoyl-L-alanyl-D-glutamate</name>
        <dbReference type="ChEBI" id="CHEBI:83900"/>
    </ligand>
</feature>
<evidence type="ECO:0000256" key="5">
    <source>
        <dbReference type="ARBA" id="ARBA00023306"/>
    </source>
</evidence>
<dbReference type="EMBL" id="FUKQ01000063">
    <property type="protein sequence ID" value="SJN45385.1"/>
    <property type="molecule type" value="Genomic_DNA"/>
</dbReference>
<dbReference type="GO" id="GO:0005737">
    <property type="term" value="C:cytoplasm"/>
    <property type="evidence" value="ECO:0007669"/>
    <property type="project" value="UniProtKB-SubCell"/>
</dbReference>
<dbReference type="EC" id="6.3.2.13" evidence="7"/>
<keyword evidence="7" id="KW-0067">ATP-binding</keyword>
<keyword evidence="7 12" id="KW-0436">Ligase</keyword>
<dbReference type="HAMAP" id="MF_00208">
    <property type="entry name" value="MurE"/>
    <property type="match status" value="1"/>
</dbReference>
<accession>A0A1R4KMF2</accession>
<evidence type="ECO:0000256" key="8">
    <source>
        <dbReference type="RuleBase" id="RU004135"/>
    </source>
</evidence>
<dbReference type="GO" id="GO:0009252">
    <property type="term" value="P:peptidoglycan biosynthetic process"/>
    <property type="evidence" value="ECO:0007669"/>
    <property type="project" value="UniProtKB-UniRule"/>
</dbReference>
<feature type="domain" description="Mur ligase C-terminal" evidence="10">
    <location>
        <begin position="358"/>
        <end position="485"/>
    </location>
</feature>
<keyword evidence="7" id="KW-0547">Nucleotide-binding</keyword>
<dbReference type="Pfam" id="PF01225">
    <property type="entry name" value="Mur_ligase"/>
    <property type="match status" value="1"/>
</dbReference>
<feature type="binding site" evidence="7">
    <location>
        <position position="208"/>
    </location>
    <ligand>
        <name>UDP-N-acetyl-alpha-D-muramoyl-L-alanyl-D-glutamate</name>
        <dbReference type="ChEBI" id="CHEBI:83900"/>
    </ligand>
</feature>
<dbReference type="NCBIfam" id="NF001126">
    <property type="entry name" value="PRK00139.1-4"/>
    <property type="match status" value="1"/>
</dbReference>
<dbReference type="PANTHER" id="PTHR23135:SF4">
    <property type="entry name" value="UDP-N-ACETYLMURAMOYL-L-ALANYL-D-GLUTAMATE--2,6-DIAMINOPIMELATE LIGASE MURE HOMOLOG, CHLOROPLASTIC"/>
    <property type="match status" value="1"/>
</dbReference>
<keyword evidence="5 7" id="KW-0131">Cell cycle</keyword>
<dbReference type="GO" id="GO:0000287">
    <property type="term" value="F:magnesium ion binding"/>
    <property type="evidence" value="ECO:0007669"/>
    <property type="project" value="UniProtKB-UniRule"/>
</dbReference>
<dbReference type="InterPro" id="IPR004101">
    <property type="entry name" value="Mur_ligase_C"/>
</dbReference>
<gene>
    <name evidence="7" type="primary">murE</name>
    <name evidence="12" type="ORF">FM114_15905</name>
</gene>
<evidence type="ECO:0000313" key="12">
    <source>
        <dbReference type="EMBL" id="SJN45385.1"/>
    </source>
</evidence>
<dbReference type="UniPathway" id="UPA00219"/>
<comment type="pathway">
    <text evidence="7 8">Cell wall biogenesis; peptidoglycan biosynthesis.</text>
</comment>
<keyword evidence="3 7" id="KW-0133">Cell shape</keyword>
<dbReference type="Gene3D" id="3.40.1190.10">
    <property type="entry name" value="Mur-like, catalytic domain"/>
    <property type="match status" value="1"/>
</dbReference>
<keyword evidence="13" id="KW-1185">Reference proteome</keyword>
<feature type="binding site" evidence="7">
    <location>
        <position position="406"/>
    </location>
    <ligand>
        <name>meso-2,6-diaminopimelate</name>
        <dbReference type="ChEBI" id="CHEBI:57791"/>
    </ligand>
</feature>
<comment type="cofactor">
    <cofactor evidence="7">
        <name>Mg(2+)</name>
        <dbReference type="ChEBI" id="CHEBI:18420"/>
    </cofactor>
</comment>
<evidence type="ECO:0000256" key="4">
    <source>
        <dbReference type="ARBA" id="ARBA00022984"/>
    </source>
</evidence>
<keyword evidence="6 7" id="KW-0961">Cell wall biogenesis/degradation</keyword>
<feature type="domain" description="Mur ligase central" evidence="11">
    <location>
        <begin position="127"/>
        <end position="331"/>
    </location>
</feature>
<dbReference type="Pfam" id="PF08245">
    <property type="entry name" value="Mur_ligase_M"/>
    <property type="match status" value="1"/>
</dbReference>
<dbReference type="NCBIfam" id="NF001124">
    <property type="entry name" value="PRK00139.1-2"/>
    <property type="match status" value="1"/>
</dbReference>
<evidence type="ECO:0000256" key="2">
    <source>
        <dbReference type="ARBA" id="ARBA00022618"/>
    </source>
</evidence>
<reference evidence="12 13" key="1">
    <citation type="submission" date="2017-02" db="EMBL/GenBank/DDBJ databases">
        <authorList>
            <person name="Peterson S.W."/>
        </authorList>
    </citation>
    <scope>NUCLEOTIDE SEQUENCE [LARGE SCALE GENOMIC DNA]</scope>
    <source>
        <strain evidence="12 13">LSP_Lj1</strain>
    </source>
</reference>
<feature type="binding site" evidence="7">
    <location>
        <begin position="173"/>
        <end position="174"/>
    </location>
    <ligand>
        <name>UDP-N-acetyl-alpha-D-muramoyl-L-alanyl-D-glutamate</name>
        <dbReference type="ChEBI" id="CHEBI:83900"/>
    </ligand>
</feature>
<comment type="subcellular location">
    <subcellularLocation>
        <location evidence="7 8">Cytoplasm</location>
    </subcellularLocation>
</comment>
<comment type="catalytic activity">
    <reaction evidence="7">
        <text>UDP-N-acetyl-alpha-D-muramoyl-L-alanyl-D-glutamate + meso-2,6-diaminopimelate + ATP = UDP-N-acetyl-alpha-D-muramoyl-L-alanyl-gamma-D-glutamyl-meso-2,6-diaminopimelate + ADP + phosphate + H(+)</text>
        <dbReference type="Rhea" id="RHEA:23676"/>
        <dbReference type="ChEBI" id="CHEBI:15378"/>
        <dbReference type="ChEBI" id="CHEBI:30616"/>
        <dbReference type="ChEBI" id="CHEBI:43474"/>
        <dbReference type="ChEBI" id="CHEBI:57791"/>
        <dbReference type="ChEBI" id="CHEBI:83900"/>
        <dbReference type="ChEBI" id="CHEBI:83905"/>
        <dbReference type="ChEBI" id="CHEBI:456216"/>
        <dbReference type="EC" id="6.3.2.13"/>
    </reaction>
</comment>
<evidence type="ECO:0000259" key="10">
    <source>
        <dbReference type="Pfam" id="PF02875"/>
    </source>
</evidence>
<dbReference type="SUPFAM" id="SSF63418">
    <property type="entry name" value="MurE/MurF N-terminal domain"/>
    <property type="match status" value="1"/>
</dbReference>
<feature type="modified residue" description="N6-carboxylysine" evidence="7">
    <location>
        <position position="240"/>
    </location>
</feature>
<feature type="binding site" evidence="7">
    <location>
        <position position="487"/>
    </location>
    <ligand>
        <name>meso-2,6-diaminopimelate</name>
        <dbReference type="ChEBI" id="CHEBI:57791"/>
    </ligand>
</feature>
<feature type="binding site" evidence="7">
    <location>
        <position position="45"/>
    </location>
    <ligand>
        <name>UDP-N-acetyl-alpha-D-muramoyl-L-alanyl-D-glutamate</name>
        <dbReference type="ChEBI" id="CHEBI:83900"/>
    </ligand>
</feature>
<organism evidence="12 13">
    <name type="scientific">Luteococcus japonicus LSP_Lj1</name>
    <dbReference type="NCBI Taxonomy" id="1255658"/>
    <lineage>
        <taxon>Bacteria</taxon>
        <taxon>Bacillati</taxon>
        <taxon>Actinomycetota</taxon>
        <taxon>Actinomycetes</taxon>
        <taxon>Propionibacteriales</taxon>
        <taxon>Propionibacteriaceae</taxon>
        <taxon>Luteococcus</taxon>
    </lineage>
</organism>
<comment type="function">
    <text evidence="7">Catalyzes the addition of meso-diaminopimelic acid to the nucleotide precursor UDP-N-acetylmuramoyl-L-alanyl-D-glutamate (UMAG) in the biosynthesis of bacterial cell-wall peptidoglycan.</text>
</comment>
<protein>
    <recommendedName>
        <fullName evidence="7">UDP-N-acetylmuramoyl-L-alanyl-D-glutamate--2,6-diaminopimelate ligase</fullName>
        <ecNumber evidence="7">6.3.2.13</ecNumber>
    </recommendedName>
    <alternativeName>
        <fullName evidence="7">Meso-A2pm-adding enzyme</fullName>
    </alternativeName>
    <alternativeName>
        <fullName evidence="7">Meso-diaminopimelate-adding enzyme</fullName>
    </alternativeName>
    <alternativeName>
        <fullName evidence="7">UDP-MurNAc-L-Ala-D-Glu:meso-diaminopimelate ligase</fullName>
    </alternativeName>
    <alternativeName>
        <fullName evidence="7">UDP-MurNAc-tripeptide synthetase</fullName>
    </alternativeName>
    <alternativeName>
        <fullName evidence="7">UDP-N-acetylmuramyl-tripeptide synthetase</fullName>
    </alternativeName>
</protein>
<proteinExistence type="inferred from homology"/>
<comment type="PTM">
    <text evidence="7">Carboxylation is probably crucial for Mg(2+) binding and, consequently, for the gamma-phosphate positioning of ATP.</text>
</comment>
<feature type="binding site" evidence="7">
    <location>
        <begin position="430"/>
        <end position="433"/>
    </location>
    <ligand>
        <name>meso-2,6-diaminopimelate</name>
        <dbReference type="ChEBI" id="CHEBI:57791"/>
    </ligand>
</feature>
<dbReference type="GO" id="GO:0071555">
    <property type="term" value="P:cell wall organization"/>
    <property type="evidence" value="ECO:0007669"/>
    <property type="project" value="UniProtKB-KW"/>
</dbReference>
<sequence length="516" mass="54141">MTTQNLLRPAARPVRQLNELFEDSGDDAVELPEQSVEVSGITLDSRTVAHGDLYVALSGTRAHGAQFAPGAVGRGAVAILTDEAGRQQAEATGVPVVVAVDARDAMADAAATLFGSPTHQLMMFGLTGTNGKTTTTFLLEAALVAAGRRVGTIGTNGFRLDGVELPSNRTTVTTPESPDLQALLAVMLERGADSVAMEVSSHALALQRVDHIGFDVAGFTNLGRDHLDFHPTLEDYFEAKARLFEAEHCRVAVINTDDEHGRILAERITTAGAPRLVTTGFGDSDHQLLEVTPEGPGSRVRYRGPVGEREFTIDLPGDYNARNAVMALAMAVEAGLDADAALEGINHAQVPGRMQLVRLETAERVEAPTVYVDFAHTPQAIEQAVRSARPGPGGRTIVVVGAGGDRDAAKRGPMGQAAAAGTGMVVVTDDNPRTEDPALIRAAVVEGARAAGGAEVVEQAGRRAGIGAALAAAGPADVVLVLGKGHEKGQTVGETVHDFDDLEVVLEEWEKIHEEN</sequence>
<dbReference type="GO" id="GO:0051301">
    <property type="term" value="P:cell division"/>
    <property type="evidence" value="ECO:0007669"/>
    <property type="project" value="UniProtKB-KW"/>
</dbReference>
<evidence type="ECO:0000259" key="9">
    <source>
        <dbReference type="Pfam" id="PF01225"/>
    </source>
</evidence>
<feature type="binding site" evidence="7">
    <location>
        <position position="483"/>
    </location>
    <ligand>
        <name>meso-2,6-diaminopimelate</name>
        <dbReference type="ChEBI" id="CHEBI:57791"/>
    </ligand>
</feature>
<feature type="binding site" evidence="7">
    <location>
        <begin position="128"/>
        <end position="134"/>
    </location>
    <ligand>
        <name>ATP</name>
        <dbReference type="ChEBI" id="CHEBI:30616"/>
    </ligand>
</feature>
<dbReference type="InterPro" id="IPR000713">
    <property type="entry name" value="Mur_ligase_N"/>
</dbReference>
<evidence type="ECO:0000259" key="11">
    <source>
        <dbReference type="Pfam" id="PF08245"/>
    </source>
</evidence>
<keyword evidence="7" id="KW-0460">Magnesium</keyword>
<dbReference type="GO" id="GO:0008360">
    <property type="term" value="P:regulation of cell shape"/>
    <property type="evidence" value="ECO:0007669"/>
    <property type="project" value="UniProtKB-KW"/>
</dbReference>
<evidence type="ECO:0000256" key="1">
    <source>
        <dbReference type="ARBA" id="ARBA00005898"/>
    </source>
</evidence>
<dbReference type="InterPro" id="IPR035911">
    <property type="entry name" value="MurE/MurF_N"/>
</dbReference>
<comment type="similarity">
    <text evidence="1 7">Belongs to the MurCDEF family. MurE subfamily.</text>
</comment>
<dbReference type="InterPro" id="IPR013221">
    <property type="entry name" value="Mur_ligase_cen"/>
</dbReference>
<dbReference type="InterPro" id="IPR036565">
    <property type="entry name" value="Mur-like_cat_sf"/>
</dbReference>
<dbReference type="SUPFAM" id="SSF53244">
    <property type="entry name" value="MurD-like peptide ligases, peptide-binding domain"/>
    <property type="match status" value="1"/>
</dbReference>
<dbReference type="InterPro" id="IPR005761">
    <property type="entry name" value="UDP-N-AcMur-Glu-dNH2Pim_ligase"/>
</dbReference>
<dbReference type="SUPFAM" id="SSF53623">
    <property type="entry name" value="MurD-like peptide ligases, catalytic domain"/>
    <property type="match status" value="1"/>
</dbReference>
<keyword evidence="4 7" id="KW-0573">Peptidoglycan synthesis</keyword>
<feature type="short sequence motif" description="Meso-diaminopimelate recognition motif" evidence="7">
    <location>
        <begin position="430"/>
        <end position="433"/>
    </location>
</feature>
<dbReference type="Pfam" id="PF02875">
    <property type="entry name" value="Mur_ligase_C"/>
    <property type="match status" value="1"/>
</dbReference>
<evidence type="ECO:0000313" key="13">
    <source>
        <dbReference type="Proteomes" id="UP000188342"/>
    </source>
</evidence>
<dbReference type="Gene3D" id="3.90.190.20">
    <property type="entry name" value="Mur ligase, C-terminal domain"/>
    <property type="match status" value="1"/>
</dbReference>
<dbReference type="GO" id="GO:0005524">
    <property type="term" value="F:ATP binding"/>
    <property type="evidence" value="ECO:0007669"/>
    <property type="project" value="UniProtKB-UniRule"/>
</dbReference>
<dbReference type="GO" id="GO:0008765">
    <property type="term" value="F:UDP-N-acetylmuramoylalanyl-D-glutamate-2,6-diaminopimelate ligase activity"/>
    <property type="evidence" value="ECO:0007669"/>
    <property type="project" value="UniProtKB-UniRule"/>
</dbReference>
<feature type="domain" description="Mur ligase N-terminal catalytic" evidence="9">
    <location>
        <begin position="37"/>
        <end position="111"/>
    </location>
</feature>
<keyword evidence="2 7" id="KW-0132">Cell division</keyword>
<comment type="caution">
    <text evidence="7">Lacks conserved residue(s) required for the propagation of feature annotation.</text>
</comment>
<dbReference type="Proteomes" id="UP000188342">
    <property type="component" value="Unassembled WGS sequence"/>
</dbReference>
<dbReference type="AlphaFoldDB" id="A0A1R4KMF2"/>
<name>A0A1R4KMF2_9ACTN</name>
<dbReference type="PANTHER" id="PTHR23135">
    <property type="entry name" value="MUR LIGASE FAMILY MEMBER"/>
    <property type="match status" value="1"/>
</dbReference>
<feature type="binding site" evidence="7">
    <location>
        <position position="200"/>
    </location>
    <ligand>
        <name>UDP-N-acetyl-alpha-D-muramoyl-L-alanyl-D-glutamate</name>
        <dbReference type="ChEBI" id="CHEBI:83900"/>
    </ligand>
</feature>
<evidence type="ECO:0000256" key="3">
    <source>
        <dbReference type="ARBA" id="ARBA00022960"/>
    </source>
</evidence>
<evidence type="ECO:0000256" key="7">
    <source>
        <dbReference type="HAMAP-Rule" id="MF_00208"/>
    </source>
</evidence>
<dbReference type="STRING" id="1255658.FM114_15905"/>
<dbReference type="InterPro" id="IPR036615">
    <property type="entry name" value="Mur_ligase_C_dom_sf"/>
</dbReference>
<keyword evidence="7" id="KW-0963">Cytoplasm</keyword>
<dbReference type="Gene3D" id="3.40.1390.10">
    <property type="entry name" value="MurE/MurF, N-terminal domain"/>
    <property type="match status" value="1"/>
</dbReference>